<evidence type="ECO:0000256" key="2">
    <source>
        <dbReference type="ARBA" id="ARBA00022737"/>
    </source>
</evidence>
<dbReference type="EMBL" id="CAJPWZ010000219">
    <property type="protein sequence ID" value="CAG2188356.1"/>
    <property type="molecule type" value="Genomic_DNA"/>
</dbReference>
<evidence type="ECO:0000256" key="3">
    <source>
        <dbReference type="ARBA" id="ARBA00022771"/>
    </source>
</evidence>
<organism evidence="7 8">
    <name type="scientific">Mytilus edulis</name>
    <name type="common">Blue mussel</name>
    <dbReference type="NCBI Taxonomy" id="6550"/>
    <lineage>
        <taxon>Eukaryota</taxon>
        <taxon>Metazoa</taxon>
        <taxon>Spiralia</taxon>
        <taxon>Lophotrochozoa</taxon>
        <taxon>Mollusca</taxon>
        <taxon>Bivalvia</taxon>
        <taxon>Autobranchia</taxon>
        <taxon>Pteriomorphia</taxon>
        <taxon>Mytilida</taxon>
        <taxon>Mytiloidea</taxon>
        <taxon>Mytilidae</taxon>
        <taxon>Mytilinae</taxon>
        <taxon>Mytilus</taxon>
    </lineage>
</organism>
<dbReference type="Pfam" id="PF00023">
    <property type="entry name" value="Ank"/>
    <property type="match status" value="1"/>
</dbReference>
<protein>
    <recommendedName>
        <fullName evidence="6">PHD-type domain-containing protein</fullName>
    </recommendedName>
</protein>
<dbReference type="InterPro" id="IPR051070">
    <property type="entry name" value="NF-kappa-B_inhibitor"/>
</dbReference>
<dbReference type="Gene3D" id="3.30.40.10">
    <property type="entry name" value="Zinc/RING finger domain, C3HC4 (zinc finger)"/>
    <property type="match status" value="1"/>
</dbReference>
<dbReference type="PANTHER" id="PTHR46680">
    <property type="entry name" value="NF-KAPPA-B INHIBITOR ALPHA"/>
    <property type="match status" value="1"/>
</dbReference>
<sequence>MYHQLAKQNRLCCECPAVGCSIRPTGNLNKKVFEKLLLLLNPGSVSLDKQPGTDIRICTDHIRQQTKQTEKMTTKLSVIGDSQNRQEKKMDQVLNVLGVLAKDVQNFKAIFSVSLLHGTTCTPGPSTSTSGTLLPREYNKAIEAKINPNGIDEAKMRNGLEKDISSERKDGWIIDNVKQGCILLEMRTLSDTFKNEDVLNARLQTLFERILTAGKLNTSDKAEIFIRINVKSPLTTGEACNSSKYQSELKKKSEEIMASKGKQLLPQAEEDAREIKEEIKTRGILQVFQKNRGEIVECPKCRYKMKCVRCKSKTLIIQSLMSDMESDTYQIRHLMADYKEPTDDIESIIDDPCDVCGGKDNEDNNELVYCGKCGVLVHQACYNIPDIPDGEWFAEPVPKEFNPNASYVTNIKVRWQKQDEKNQEIPLEEIQSKNDQDDICLHVAAQNSDRKQISCLLDRISKASLNCIDSQNKKGMTPLFISATKEQFDAPIHIAASGGDQYLKTIAALLADETILLNSFNSAGYTALHLAVKAHGDKMSKGKNKNSINIIEKLIVAGVDPNLQETKYGKTPLMCAIETLDIALVEIFVKLINPKNCNKS</sequence>
<keyword evidence="2" id="KW-0677">Repeat</keyword>
<keyword evidence="8" id="KW-1185">Reference proteome</keyword>
<gene>
    <name evidence="7" type="ORF">MEDL_3780</name>
</gene>
<dbReference type="CDD" id="cd15492">
    <property type="entry name" value="PHD_BRPF_JADE_like"/>
    <property type="match status" value="1"/>
</dbReference>
<dbReference type="Pfam" id="PF13831">
    <property type="entry name" value="PHD_2"/>
    <property type="match status" value="1"/>
</dbReference>
<keyword evidence="4" id="KW-0862">Zinc</keyword>
<dbReference type="OrthoDB" id="10254947at2759"/>
<dbReference type="InterPro" id="IPR013083">
    <property type="entry name" value="Znf_RING/FYVE/PHD"/>
</dbReference>
<dbReference type="GO" id="GO:0051059">
    <property type="term" value="F:NF-kappaB binding"/>
    <property type="evidence" value="ECO:0007669"/>
    <property type="project" value="TreeGrafter"/>
</dbReference>
<dbReference type="InterPro" id="IPR036770">
    <property type="entry name" value="Ankyrin_rpt-contain_sf"/>
</dbReference>
<evidence type="ECO:0000256" key="4">
    <source>
        <dbReference type="ARBA" id="ARBA00022833"/>
    </source>
</evidence>
<dbReference type="InterPro" id="IPR011011">
    <property type="entry name" value="Znf_FYVE_PHD"/>
</dbReference>
<dbReference type="GO" id="GO:0008270">
    <property type="term" value="F:zinc ion binding"/>
    <property type="evidence" value="ECO:0007669"/>
    <property type="project" value="UniProtKB-KW"/>
</dbReference>
<evidence type="ECO:0000313" key="7">
    <source>
        <dbReference type="EMBL" id="CAG2188356.1"/>
    </source>
</evidence>
<dbReference type="PANTHER" id="PTHR46680:SF5">
    <property type="entry name" value="NFKB INHIBITOR EPSILON"/>
    <property type="match status" value="1"/>
</dbReference>
<accession>A0A8S3PWK9</accession>
<dbReference type="Proteomes" id="UP000683360">
    <property type="component" value="Unassembled WGS sequence"/>
</dbReference>
<keyword evidence="3" id="KW-0863">Zinc-finger</keyword>
<evidence type="ECO:0000313" key="8">
    <source>
        <dbReference type="Proteomes" id="UP000683360"/>
    </source>
</evidence>
<dbReference type="SMART" id="SM00248">
    <property type="entry name" value="ANK"/>
    <property type="match status" value="3"/>
</dbReference>
<dbReference type="InterPro" id="IPR002110">
    <property type="entry name" value="Ankyrin_rpt"/>
</dbReference>
<dbReference type="SUPFAM" id="SSF57903">
    <property type="entry name" value="FYVE/PHD zinc finger"/>
    <property type="match status" value="1"/>
</dbReference>
<name>A0A8S3PWK9_MYTED</name>
<dbReference type="GO" id="GO:0071356">
    <property type="term" value="P:cellular response to tumor necrosis factor"/>
    <property type="evidence" value="ECO:0007669"/>
    <property type="project" value="TreeGrafter"/>
</dbReference>
<dbReference type="AlphaFoldDB" id="A0A8S3PWK9"/>
<proteinExistence type="predicted"/>
<evidence type="ECO:0000259" key="6">
    <source>
        <dbReference type="Pfam" id="PF13831"/>
    </source>
</evidence>
<feature type="domain" description="PHD-type" evidence="6">
    <location>
        <begin position="365"/>
        <end position="392"/>
    </location>
</feature>
<reference evidence="7" key="1">
    <citation type="submission" date="2021-03" db="EMBL/GenBank/DDBJ databases">
        <authorList>
            <person name="Bekaert M."/>
        </authorList>
    </citation>
    <scope>NUCLEOTIDE SEQUENCE</scope>
</reference>
<evidence type="ECO:0000256" key="1">
    <source>
        <dbReference type="ARBA" id="ARBA00022723"/>
    </source>
</evidence>
<dbReference type="GO" id="GO:0005829">
    <property type="term" value="C:cytosol"/>
    <property type="evidence" value="ECO:0007669"/>
    <property type="project" value="TreeGrafter"/>
</dbReference>
<dbReference type="InterPro" id="IPR019787">
    <property type="entry name" value="Znf_PHD-finger"/>
</dbReference>
<keyword evidence="5" id="KW-0040">ANK repeat</keyword>
<dbReference type="Gene3D" id="1.25.40.20">
    <property type="entry name" value="Ankyrin repeat-containing domain"/>
    <property type="match status" value="1"/>
</dbReference>
<dbReference type="SUPFAM" id="SSF48403">
    <property type="entry name" value="Ankyrin repeat"/>
    <property type="match status" value="1"/>
</dbReference>
<evidence type="ECO:0000256" key="5">
    <source>
        <dbReference type="ARBA" id="ARBA00023043"/>
    </source>
</evidence>
<keyword evidence="1" id="KW-0479">Metal-binding</keyword>
<comment type="caution">
    <text evidence="7">The sequence shown here is derived from an EMBL/GenBank/DDBJ whole genome shotgun (WGS) entry which is preliminary data.</text>
</comment>